<comment type="caution">
    <text evidence="1">The sequence shown here is derived from an EMBL/GenBank/DDBJ whole genome shotgun (WGS) entry which is preliminary data.</text>
</comment>
<reference evidence="1" key="1">
    <citation type="submission" date="2020-05" db="EMBL/GenBank/DDBJ databases">
        <title>Large-scale comparative analyses of tick genomes elucidate their genetic diversity and vector capacities.</title>
        <authorList>
            <person name="Jia N."/>
            <person name="Wang J."/>
            <person name="Shi W."/>
            <person name="Du L."/>
            <person name="Sun Y."/>
            <person name="Zhan W."/>
            <person name="Jiang J."/>
            <person name="Wang Q."/>
            <person name="Zhang B."/>
            <person name="Ji P."/>
            <person name="Sakyi L.B."/>
            <person name="Cui X."/>
            <person name="Yuan T."/>
            <person name="Jiang B."/>
            <person name="Yang W."/>
            <person name="Lam T.T.-Y."/>
            <person name="Chang Q."/>
            <person name="Ding S."/>
            <person name="Wang X."/>
            <person name="Zhu J."/>
            <person name="Ruan X."/>
            <person name="Zhao L."/>
            <person name="Wei J."/>
            <person name="Que T."/>
            <person name="Du C."/>
            <person name="Cheng J."/>
            <person name="Dai P."/>
            <person name="Han X."/>
            <person name="Huang E."/>
            <person name="Gao Y."/>
            <person name="Liu J."/>
            <person name="Shao H."/>
            <person name="Ye R."/>
            <person name="Li L."/>
            <person name="Wei W."/>
            <person name="Wang X."/>
            <person name="Wang C."/>
            <person name="Yang T."/>
            <person name="Huo Q."/>
            <person name="Li W."/>
            <person name="Guo W."/>
            <person name="Chen H."/>
            <person name="Zhou L."/>
            <person name="Ni X."/>
            <person name="Tian J."/>
            <person name="Zhou Y."/>
            <person name="Sheng Y."/>
            <person name="Liu T."/>
            <person name="Pan Y."/>
            <person name="Xia L."/>
            <person name="Li J."/>
            <person name="Zhao F."/>
            <person name="Cao W."/>
        </authorList>
    </citation>
    <scope>NUCLEOTIDE SEQUENCE</scope>
    <source>
        <strain evidence="1">Hyas-2018</strain>
    </source>
</reference>
<evidence type="ECO:0000313" key="1">
    <source>
        <dbReference type="EMBL" id="KAH6930065.1"/>
    </source>
</evidence>
<proteinExistence type="predicted"/>
<keyword evidence="2" id="KW-1185">Reference proteome</keyword>
<dbReference type="EMBL" id="CM023485">
    <property type="protein sequence ID" value="KAH6930065.1"/>
    <property type="molecule type" value="Genomic_DNA"/>
</dbReference>
<name>A0ACB7S6C3_HYAAI</name>
<protein>
    <submittedName>
        <fullName evidence="1">Uncharacterized protein</fullName>
    </submittedName>
</protein>
<evidence type="ECO:0000313" key="2">
    <source>
        <dbReference type="Proteomes" id="UP000821845"/>
    </source>
</evidence>
<dbReference type="Proteomes" id="UP000821845">
    <property type="component" value="Chromosome 5"/>
</dbReference>
<gene>
    <name evidence="1" type="ORF">HPB50_008768</name>
</gene>
<organism evidence="1 2">
    <name type="scientific">Hyalomma asiaticum</name>
    <name type="common">Tick</name>
    <dbReference type="NCBI Taxonomy" id="266040"/>
    <lineage>
        <taxon>Eukaryota</taxon>
        <taxon>Metazoa</taxon>
        <taxon>Ecdysozoa</taxon>
        <taxon>Arthropoda</taxon>
        <taxon>Chelicerata</taxon>
        <taxon>Arachnida</taxon>
        <taxon>Acari</taxon>
        <taxon>Parasitiformes</taxon>
        <taxon>Ixodida</taxon>
        <taxon>Ixodoidea</taxon>
        <taxon>Ixodidae</taxon>
        <taxon>Hyalomminae</taxon>
        <taxon>Hyalomma</taxon>
    </lineage>
</organism>
<sequence>MDHIRPSRQDTTPYTRAGHACLRRGSTGRNQNAKVRRSQLGVATPSHQFASCCSRSSAAVSRQSTNKQARSNLATVGRAERSARLASPAVTMSTTDGAVAIAARCCSGRLSVAACER</sequence>
<accession>A0ACB7S6C3</accession>